<dbReference type="Proteomes" id="UP000260823">
    <property type="component" value="Unassembled WGS sequence"/>
</dbReference>
<proteinExistence type="predicted"/>
<keyword evidence="2" id="KW-0201">Cytochrome c-type biogenesis</keyword>
<evidence type="ECO:0000313" key="6">
    <source>
        <dbReference type="Proteomes" id="UP000260823"/>
    </source>
</evidence>
<name>A0A3E2NKC1_9SPHI</name>
<evidence type="ECO:0000256" key="3">
    <source>
        <dbReference type="ARBA" id="ARBA00023157"/>
    </source>
</evidence>
<evidence type="ECO:0000256" key="4">
    <source>
        <dbReference type="ARBA" id="ARBA00023284"/>
    </source>
</evidence>
<organism evidence="5 6">
    <name type="scientific">Mucilaginibacter terrenus</name>
    <dbReference type="NCBI Taxonomy" id="2482727"/>
    <lineage>
        <taxon>Bacteria</taxon>
        <taxon>Pseudomonadati</taxon>
        <taxon>Bacteroidota</taxon>
        <taxon>Sphingobacteriia</taxon>
        <taxon>Sphingobacteriales</taxon>
        <taxon>Sphingobacteriaceae</taxon>
        <taxon>Mucilaginibacter</taxon>
    </lineage>
</organism>
<dbReference type="GO" id="GO:0017004">
    <property type="term" value="P:cytochrome complex assembly"/>
    <property type="evidence" value="ECO:0007669"/>
    <property type="project" value="UniProtKB-KW"/>
</dbReference>
<gene>
    <name evidence="5" type="ORF">DYU05_19155</name>
</gene>
<dbReference type="OrthoDB" id="789332at2"/>
<accession>A0A3E2NKC1</accession>
<evidence type="ECO:0000313" key="5">
    <source>
        <dbReference type="EMBL" id="RFZ81401.1"/>
    </source>
</evidence>
<dbReference type="RefSeq" id="WP_117384768.1">
    <property type="nucleotide sequence ID" value="NZ_QWDE01000005.1"/>
</dbReference>
<keyword evidence="6" id="KW-1185">Reference proteome</keyword>
<dbReference type="PROSITE" id="PS51257">
    <property type="entry name" value="PROKAR_LIPOPROTEIN"/>
    <property type="match status" value="1"/>
</dbReference>
<protein>
    <submittedName>
        <fullName evidence="5">Uncharacterized protein</fullName>
    </submittedName>
</protein>
<dbReference type="EMBL" id="QWDE01000005">
    <property type="protein sequence ID" value="RFZ81401.1"/>
    <property type="molecule type" value="Genomic_DNA"/>
</dbReference>
<dbReference type="SUPFAM" id="SSF52833">
    <property type="entry name" value="Thioredoxin-like"/>
    <property type="match status" value="1"/>
</dbReference>
<dbReference type="Gene3D" id="3.40.30.10">
    <property type="entry name" value="Glutaredoxin"/>
    <property type="match status" value="1"/>
</dbReference>
<reference evidence="5 6" key="1">
    <citation type="submission" date="2018-08" db="EMBL/GenBank/DDBJ databases">
        <title>Mucilaginibacter terrae sp. nov., isolated from manganese diggings.</title>
        <authorList>
            <person name="Huang Y."/>
            <person name="Zhou Z."/>
        </authorList>
    </citation>
    <scope>NUCLEOTIDE SEQUENCE [LARGE SCALE GENOMIC DNA]</scope>
    <source>
        <strain evidence="5 6">ZH6</strain>
    </source>
</reference>
<comment type="subcellular location">
    <subcellularLocation>
        <location evidence="1">Cell envelope</location>
    </subcellularLocation>
</comment>
<dbReference type="PANTHER" id="PTHR42852:SF6">
    <property type="entry name" value="THIOL:DISULFIDE INTERCHANGE PROTEIN DSBE"/>
    <property type="match status" value="1"/>
</dbReference>
<keyword evidence="3" id="KW-1015">Disulfide bond</keyword>
<dbReference type="PANTHER" id="PTHR42852">
    <property type="entry name" value="THIOL:DISULFIDE INTERCHANGE PROTEIN DSBE"/>
    <property type="match status" value="1"/>
</dbReference>
<comment type="caution">
    <text evidence="5">The sequence shown here is derived from an EMBL/GenBank/DDBJ whole genome shotgun (WGS) entry which is preliminary data.</text>
</comment>
<dbReference type="InterPro" id="IPR050553">
    <property type="entry name" value="Thioredoxin_ResA/DsbE_sf"/>
</dbReference>
<dbReference type="GO" id="GO:0030313">
    <property type="term" value="C:cell envelope"/>
    <property type="evidence" value="ECO:0007669"/>
    <property type="project" value="UniProtKB-SubCell"/>
</dbReference>
<keyword evidence="4" id="KW-0676">Redox-active center</keyword>
<dbReference type="AlphaFoldDB" id="A0A3E2NKC1"/>
<dbReference type="InterPro" id="IPR036249">
    <property type="entry name" value="Thioredoxin-like_sf"/>
</dbReference>
<evidence type="ECO:0000256" key="2">
    <source>
        <dbReference type="ARBA" id="ARBA00022748"/>
    </source>
</evidence>
<evidence type="ECO:0000256" key="1">
    <source>
        <dbReference type="ARBA" id="ARBA00004196"/>
    </source>
</evidence>
<sequence>MKLHSAAALILLLLACNKPSGLKLTVKAPEIANGIVIIKQNGQEVINEPFKNGQLNLAPQLQSPGYYTLTLFNTDKAIKNNMSYDIYLDNSEYNIEVNTANPDTYPKIETASATQRELSEYYAGEYKATSRIVEQIDSAKRRLATNEVSRLSKSERNKLYESARALQKKQRELQLDVLKQYVDKHPKTAIGAHIMANQYFVEDPAAYYAIFQKLSDSIKNSDDGLNISNKLMPLVNMIAGAEAPQITGNTPDGKPFNKKQVGNKVILVEFWEPDNDMSQLTHERIVPGIILTPADRKYFSVVSVSVGDDAAAWKKAIKGNHVAWVQVSDNKGDASPNVSSWGIKKLPAFFLLDKNWKILKPNIAFEEVDTEVHEYLKTH</sequence>